<accession>A0A0F5JYX5</accession>
<evidence type="ECO:0000256" key="1">
    <source>
        <dbReference type="SAM" id="MobiDB-lite"/>
    </source>
</evidence>
<gene>
    <name evidence="2" type="ORF">WM40_14060</name>
</gene>
<comment type="caution">
    <text evidence="2">The sequence shown here is derived from an EMBL/GenBank/DDBJ whole genome shotgun (WGS) entry which is preliminary data.</text>
</comment>
<sequence length="96" mass="10281">MGNRCLWRIGDAEVVNVRGGNSCKAAPPSRRDDRAAGTAGGVPRLTGASSPETSDGEKHGKQSFICKTGMSNLRKACRILKSVLRRTDEKLTHGTK</sequence>
<dbReference type="AlphaFoldDB" id="A0A0F5JYX5"/>
<keyword evidence="3" id="KW-1185">Reference proteome</keyword>
<protein>
    <submittedName>
        <fullName evidence="2">Uncharacterized protein</fullName>
    </submittedName>
</protein>
<dbReference type="EMBL" id="LAQU01000014">
    <property type="protein sequence ID" value="KKB62900.1"/>
    <property type="molecule type" value="Genomic_DNA"/>
</dbReference>
<reference evidence="2 3" key="1">
    <citation type="submission" date="2015-03" db="EMBL/GenBank/DDBJ databases">
        <title>Draft Genome Sequence of Burkholderia andropogonis type strain ICMP2807, isolated from Sorghum bicolor.</title>
        <authorList>
            <person name="Lopes-Santos L."/>
            <person name="Castro D.B."/>
            <person name="Ottoboni L.M."/>
            <person name="Park D."/>
            <person name="Weirc B.S."/>
            <person name="Destefano S.A."/>
        </authorList>
    </citation>
    <scope>NUCLEOTIDE SEQUENCE [LARGE SCALE GENOMIC DNA]</scope>
    <source>
        <strain evidence="2 3">ICMP2807</strain>
    </source>
</reference>
<organism evidence="2 3">
    <name type="scientific">Robbsia andropogonis</name>
    <dbReference type="NCBI Taxonomy" id="28092"/>
    <lineage>
        <taxon>Bacteria</taxon>
        <taxon>Pseudomonadati</taxon>
        <taxon>Pseudomonadota</taxon>
        <taxon>Betaproteobacteria</taxon>
        <taxon>Burkholderiales</taxon>
        <taxon>Burkholderiaceae</taxon>
        <taxon>Robbsia</taxon>
    </lineage>
</organism>
<feature type="region of interest" description="Disordered" evidence="1">
    <location>
        <begin position="21"/>
        <end position="61"/>
    </location>
</feature>
<evidence type="ECO:0000313" key="2">
    <source>
        <dbReference type="EMBL" id="KKB62900.1"/>
    </source>
</evidence>
<proteinExistence type="predicted"/>
<name>A0A0F5JYX5_9BURK</name>
<evidence type="ECO:0000313" key="3">
    <source>
        <dbReference type="Proteomes" id="UP000033618"/>
    </source>
</evidence>
<dbReference type="Proteomes" id="UP000033618">
    <property type="component" value="Unassembled WGS sequence"/>
</dbReference>
<dbReference type="PATRIC" id="fig|28092.6.peg.3321"/>